<evidence type="ECO:0000256" key="1">
    <source>
        <dbReference type="ARBA" id="ARBA00004434"/>
    </source>
</evidence>
<evidence type="ECO:0000256" key="3">
    <source>
        <dbReference type="ARBA" id="ARBA00009331"/>
    </source>
</evidence>
<feature type="compositionally biased region" description="Low complexity" evidence="12">
    <location>
        <begin position="18"/>
        <end position="33"/>
    </location>
</feature>
<keyword evidence="8" id="KW-0560">Oxidoreductase</keyword>
<proteinExistence type="inferred from homology"/>
<dbReference type="EMBL" id="JARO02007324">
    <property type="protein sequence ID" value="KPP64092.1"/>
    <property type="molecule type" value="Genomic_DNA"/>
</dbReference>
<keyword evidence="7 13" id="KW-1133">Transmembrane helix</keyword>
<keyword evidence="6" id="KW-0809">Transit peptide</keyword>
<feature type="transmembrane region" description="Helical" evidence="13">
    <location>
        <begin position="71"/>
        <end position="92"/>
    </location>
</feature>
<keyword evidence="10 13" id="KW-0472">Membrane</keyword>
<dbReference type="PANTHER" id="PTHR10510">
    <property type="entry name" value="CYTOCHROME C OXIDASE POLYPEPTIDE 7A"/>
    <property type="match status" value="1"/>
</dbReference>
<dbReference type="GO" id="GO:0002082">
    <property type="term" value="P:regulation of oxidative phosphorylation"/>
    <property type="evidence" value="ECO:0007669"/>
    <property type="project" value="TreeGrafter"/>
</dbReference>
<evidence type="ECO:0000256" key="2">
    <source>
        <dbReference type="ARBA" id="ARBA00004673"/>
    </source>
</evidence>
<evidence type="ECO:0000256" key="6">
    <source>
        <dbReference type="ARBA" id="ARBA00022946"/>
    </source>
</evidence>
<keyword evidence="5" id="KW-0999">Mitochondrion inner membrane</keyword>
<dbReference type="GO" id="GO:0016491">
    <property type="term" value="F:oxidoreductase activity"/>
    <property type="evidence" value="ECO:0007669"/>
    <property type="project" value="UniProtKB-KW"/>
</dbReference>
<dbReference type="PANTHER" id="PTHR10510:SF5">
    <property type="entry name" value="CYTOCHROME C OXIDASE SUBUNIT 7A1, MITOCHONDRIAL"/>
    <property type="match status" value="1"/>
</dbReference>
<dbReference type="STRING" id="113540.ENSSFOP00015078644"/>
<comment type="similarity">
    <text evidence="3">Belongs to the cytochrome c oxidase VIIa family.</text>
</comment>
<evidence type="ECO:0000256" key="9">
    <source>
        <dbReference type="ARBA" id="ARBA00023128"/>
    </source>
</evidence>
<accession>A0A0P7U8W0</accession>
<dbReference type="GO" id="GO:0005743">
    <property type="term" value="C:mitochondrial inner membrane"/>
    <property type="evidence" value="ECO:0007669"/>
    <property type="project" value="UniProtKB-SubCell"/>
</dbReference>
<dbReference type="InterPro" id="IPR036539">
    <property type="entry name" value="Cyt_c_oxidase_su7a_sf"/>
</dbReference>
<dbReference type="Gene3D" id="4.10.91.10">
    <property type="entry name" value="Cytochrome c oxidase, subunit VIIa"/>
    <property type="match status" value="1"/>
</dbReference>
<evidence type="ECO:0000313" key="15">
    <source>
        <dbReference type="Proteomes" id="UP000034805"/>
    </source>
</evidence>
<protein>
    <recommendedName>
        <fullName evidence="11">Cytochrome c oxidase subunit 7A1, mitochondrial</fullName>
    </recommendedName>
</protein>
<keyword evidence="9" id="KW-0496">Mitochondrion</keyword>
<evidence type="ECO:0000256" key="8">
    <source>
        <dbReference type="ARBA" id="ARBA00023002"/>
    </source>
</evidence>
<comment type="subcellular location">
    <subcellularLocation>
        <location evidence="1">Mitochondrion inner membrane</location>
        <topology evidence="1">Single-pass membrane protein</topology>
    </subcellularLocation>
</comment>
<evidence type="ECO:0000256" key="12">
    <source>
        <dbReference type="SAM" id="MobiDB-lite"/>
    </source>
</evidence>
<dbReference type="SUPFAM" id="SSF81419">
    <property type="entry name" value="Mitochondrial cytochrome c oxidase subunit VIIa"/>
    <property type="match status" value="1"/>
</dbReference>
<evidence type="ECO:0000313" key="14">
    <source>
        <dbReference type="EMBL" id="KPP64092.1"/>
    </source>
</evidence>
<feature type="compositionally biased region" description="Basic residues" evidence="12">
    <location>
        <begin position="1"/>
        <end position="12"/>
    </location>
</feature>
<evidence type="ECO:0000256" key="7">
    <source>
        <dbReference type="ARBA" id="ARBA00022989"/>
    </source>
</evidence>
<comment type="caution">
    <text evidence="14">The sequence shown here is derived from an EMBL/GenBank/DDBJ whole genome shotgun (WGS) entry which is preliminary data.</text>
</comment>
<sequence>MGHQCTTRHPKRGSNPTHAKQQAQAKPASSPHSLHAQTKAMVSHFCPLPNLEHHEDNGLPVHIKGGSTDVLLYRFTMTITIAGCGFSFYWLLVACQPRNK</sequence>
<name>A0A0P7U8W0_SCLFO</name>
<evidence type="ECO:0000256" key="10">
    <source>
        <dbReference type="ARBA" id="ARBA00023136"/>
    </source>
</evidence>
<dbReference type="InterPro" id="IPR003177">
    <property type="entry name" value="Cytc_oxidase_su7a_met"/>
</dbReference>
<evidence type="ECO:0000256" key="13">
    <source>
        <dbReference type="SAM" id="Phobius"/>
    </source>
</evidence>
<dbReference type="Proteomes" id="UP000034805">
    <property type="component" value="Unassembled WGS sequence"/>
</dbReference>
<comment type="pathway">
    <text evidence="2">Energy metabolism; oxidative phosphorylation.</text>
</comment>
<evidence type="ECO:0000256" key="4">
    <source>
        <dbReference type="ARBA" id="ARBA00022692"/>
    </source>
</evidence>
<dbReference type="GO" id="GO:0097250">
    <property type="term" value="P:mitochondrial respirasome assembly"/>
    <property type="evidence" value="ECO:0007669"/>
    <property type="project" value="UniProtKB-ARBA"/>
</dbReference>
<dbReference type="GO" id="GO:0045277">
    <property type="term" value="C:respiratory chain complex IV"/>
    <property type="evidence" value="ECO:0007669"/>
    <property type="project" value="InterPro"/>
</dbReference>
<reference evidence="14 15" key="1">
    <citation type="submission" date="2015-08" db="EMBL/GenBank/DDBJ databases">
        <title>The genome of the Asian arowana (Scleropages formosus).</title>
        <authorList>
            <person name="Tan M.H."/>
            <person name="Gan H.M."/>
            <person name="Croft L.J."/>
            <person name="Austin C.M."/>
        </authorList>
    </citation>
    <scope>NUCLEOTIDE SEQUENCE [LARGE SCALE GENOMIC DNA]</scope>
    <source>
        <strain evidence="14">Aro1</strain>
    </source>
</reference>
<evidence type="ECO:0000256" key="11">
    <source>
        <dbReference type="ARBA" id="ARBA00040382"/>
    </source>
</evidence>
<organism evidence="14 15">
    <name type="scientific">Scleropages formosus</name>
    <name type="common">Asian bonytongue</name>
    <name type="synonym">Osteoglossum formosum</name>
    <dbReference type="NCBI Taxonomy" id="113540"/>
    <lineage>
        <taxon>Eukaryota</taxon>
        <taxon>Metazoa</taxon>
        <taxon>Chordata</taxon>
        <taxon>Craniata</taxon>
        <taxon>Vertebrata</taxon>
        <taxon>Euteleostomi</taxon>
        <taxon>Actinopterygii</taxon>
        <taxon>Neopterygii</taxon>
        <taxon>Teleostei</taxon>
        <taxon>Osteoglossocephala</taxon>
        <taxon>Osteoglossomorpha</taxon>
        <taxon>Osteoglossiformes</taxon>
        <taxon>Osteoglossidae</taxon>
        <taxon>Scleropages</taxon>
    </lineage>
</organism>
<feature type="region of interest" description="Disordered" evidence="12">
    <location>
        <begin position="1"/>
        <end position="35"/>
    </location>
</feature>
<keyword evidence="4 13" id="KW-0812">Transmembrane</keyword>
<dbReference type="GO" id="GO:0006123">
    <property type="term" value="P:mitochondrial electron transport, cytochrome c to oxygen"/>
    <property type="evidence" value="ECO:0007669"/>
    <property type="project" value="InterPro"/>
</dbReference>
<evidence type="ECO:0000256" key="5">
    <source>
        <dbReference type="ARBA" id="ARBA00022792"/>
    </source>
</evidence>
<gene>
    <name evidence="14" type="ORF">Z043_117598</name>
</gene>
<dbReference type="FunFam" id="4.10.91.10:FF:000001">
    <property type="entry name" value="Cytochrome c oxidase subunit 7A1, mitochondrial"/>
    <property type="match status" value="1"/>
</dbReference>
<dbReference type="AlphaFoldDB" id="A0A0P7U8W0"/>